<dbReference type="Proteomes" id="UP000023152">
    <property type="component" value="Unassembled WGS sequence"/>
</dbReference>
<evidence type="ECO:0000313" key="3">
    <source>
        <dbReference type="Proteomes" id="UP000023152"/>
    </source>
</evidence>
<dbReference type="AlphaFoldDB" id="X6M1I6"/>
<evidence type="ECO:0008006" key="4">
    <source>
        <dbReference type="Google" id="ProtNLM"/>
    </source>
</evidence>
<accession>X6M1I6</accession>
<name>X6M1I6_RETFI</name>
<feature type="chain" id="PRO_5004974559" description="Transmembrane protein" evidence="1">
    <location>
        <begin position="21"/>
        <end position="288"/>
    </location>
</feature>
<organism evidence="2 3">
    <name type="scientific">Reticulomyxa filosa</name>
    <dbReference type="NCBI Taxonomy" id="46433"/>
    <lineage>
        <taxon>Eukaryota</taxon>
        <taxon>Sar</taxon>
        <taxon>Rhizaria</taxon>
        <taxon>Retaria</taxon>
        <taxon>Foraminifera</taxon>
        <taxon>Monothalamids</taxon>
        <taxon>Reticulomyxidae</taxon>
        <taxon>Reticulomyxa</taxon>
    </lineage>
</organism>
<comment type="caution">
    <text evidence="2">The sequence shown here is derived from an EMBL/GenBank/DDBJ whole genome shotgun (WGS) entry which is preliminary data.</text>
</comment>
<dbReference type="EMBL" id="ASPP01025793">
    <property type="protein sequence ID" value="ETO07749.1"/>
    <property type="molecule type" value="Genomic_DNA"/>
</dbReference>
<keyword evidence="1" id="KW-0732">Signal</keyword>
<gene>
    <name evidence="2" type="ORF">RFI_29641</name>
</gene>
<keyword evidence="3" id="KW-1185">Reference proteome</keyword>
<feature type="signal peptide" evidence="1">
    <location>
        <begin position="1"/>
        <end position="20"/>
    </location>
</feature>
<reference evidence="2 3" key="1">
    <citation type="journal article" date="2013" name="Curr. Biol.">
        <title>The Genome of the Foraminiferan Reticulomyxa filosa.</title>
        <authorList>
            <person name="Glockner G."/>
            <person name="Hulsmann N."/>
            <person name="Schleicher M."/>
            <person name="Noegel A.A."/>
            <person name="Eichinger L."/>
            <person name="Gallinger C."/>
            <person name="Pawlowski J."/>
            <person name="Sierra R."/>
            <person name="Euteneuer U."/>
            <person name="Pillet L."/>
            <person name="Moustafa A."/>
            <person name="Platzer M."/>
            <person name="Groth M."/>
            <person name="Szafranski K."/>
            <person name="Schliwa M."/>
        </authorList>
    </citation>
    <scope>NUCLEOTIDE SEQUENCE [LARGE SCALE GENOMIC DNA]</scope>
</reference>
<evidence type="ECO:0000313" key="2">
    <source>
        <dbReference type="EMBL" id="ETO07749.1"/>
    </source>
</evidence>
<evidence type="ECO:0000256" key="1">
    <source>
        <dbReference type="SAM" id="SignalP"/>
    </source>
</evidence>
<protein>
    <recommendedName>
        <fullName evidence="4">Transmembrane protein</fullName>
    </recommendedName>
</protein>
<proteinExistence type="predicted"/>
<sequence length="288" mass="34606">MIELQFTNLCVVLLLFPTRALFFCKVSNKKRLRKNIFLFHTKKNSRKRFLCKKKKLIKNFEIKKDENKQFEDKTIRIMIIFCVFGKLHHIYGHKKNWNLLKKQTTGTKLQKYQKLDKSEQIQQFTKSKQLSFFSQILIILKQTISNLFLVPFALRYDENEIFVTHFKDTIIVISSLCVIPYNTCYQTFKGHCDFWIVYDILFITTLCTADGYDLNKKTYNLWKFSCLDSNVGKGFFVFVYYLTLHKQFFLRDMAEKVQLNLPFNQKMFRCTNYIPVIILNFSNYFLKK</sequence>